<evidence type="ECO:0000313" key="11">
    <source>
        <dbReference type="EMBL" id="EFI83903.1"/>
    </source>
</evidence>
<accession>D7UYB6</accession>
<keyword evidence="3" id="KW-0813">Transport</keyword>
<evidence type="ECO:0000259" key="10">
    <source>
        <dbReference type="Pfam" id="PF00361"/>
    </source>
</evidence>
<organism evidence="11 12">
    <name type="scientific">Listeria grayi DSM 20601</name>
    <dbReference type="NCBI Taxonomy" id="525367"/>
    <lineage>
        <taxon>Bacteria</taxon>
        <taxon>Bacillati</taxon>
        <taxon>Bacillota</taxon>
        <taxon>Bacilli</taxon>
        <taxon>Bacillales</taxon>
        <taxon>Listeriaceae</taxon>
        <taxon>Listeria</taxon>
    </lineage>
</organism>
<proteinExistence type="inferred from homology"/>
<feature type="transmembrane region" description="Helical" evidence="9">
    <location>
        <begin position="246"/>
        <end position="270"/>
    </location>
</feature>
<dbReference type="NCBIfam" id="NF005818">
    <property type="entry name" value="PRK07691.1"/>
    <property type="match status" value="1"/>
</dbReference>
<dbReference type="Pfam" id="PF00361">
    <property type="entry name" value="Proton_antipo_M"/>
    <property type="match status" value="1"/>
</dbReference>
<sequence>MKLMINNIVLLPILIPFLGSIMLLLLPKKIIVQRIAALCFGILLLFGSGFLVYYVHVHGIQVVNLGSWKAPFGISIVADMLAALLTFTTSLLVTVVIFYSFYSIGKPRERFLYYPMILFMIVGVNGSFLTGDIFNMFVFFEVMLMASYVLLVIGGTEIQLKATIKYLLINVIGSAFFVVAVGLLYSMIGSLNMADISQKISTLGDHSYGMLSVVGVLFLFVFGLKAGVFPLYFWLPGSYFAPPMPILALFGGLLTKVGVYAIIRTFSLFFHQETSFVMPLLSILALLTIVLGIIGAISYYDMKTVLIYNIMIAIGVILYSLSLMTRESLNGAIFYLFHDMIIKTALFLIVGTIIAITGYSSTKRFSGLMSVKPALSWAFFIGTLGLAGIPPLSGFIGKIFIVEGAFDSQHFVGGTIVLVSSLFVLFSMIKLFTKGIWGVKEGTFNLQVSYKRMMIPIVVLLALSLSYGIFTDAIYPFIKQAVDPLIDPTIYIHAVLGE</sequence>
<feature type="domain" description="NADH:quinone oxidoreductase/Mrp antiporter transmembrane" evidence="10">
    <location>
        <begin position="131"/>
        <end position="423"/>
    </location>
</feature>
<keyword evidence="7 9" id="KW-0472">Membrane</keyword>
<feature type="transmembrane region" description="Helical" evidence="9">
    <location>
        <begin position="166"/>
        <end position="188"/>
    </location>
</feature>
<feature type="transmembrane region" description="Helical" evidence="9">
    <location>
        <begin position="136"/>
        <end position="154"/>
    </location>
</feature>
<dbReference type="GO" id="GO:0005886">
    <property type="term" value="C:plasma membrane"/>
    <property type="evidence" value="ECO:0007669"/>
    <property type="project" value="UniProtKB-SubCell"/>
</dbReference>
<dbReference type="InterPro" id="IPR001750">
    <property type="entry name" value="ND/Mrp_TM"/>
</dbReference>
<dbReference type="PANTHER" id="PTHR42703:SF1">
    <property type="entry name" value="NA(+)_H(+) ANTIPORTER SUBUNIT D1"/>
    <property type="match status" value="1"/>
</dbReference>
<dbReference type="Proteomes" id="UP000010119">
    <property type="component" value="Unassembled WGS sequence"/>
</dbReference>
<feature type="transmembrane region" description="Helical" evidence="9">
    <location>
        <begin position="453"/>
        <end position="478"/>
    </location>
</feature>
<feature type="transmembrane region" description="Helical" evidence="9">
    <location>
        <begin position="344"/>
        <end position="362"/>
    </location>
</feature>
<evidence type="ECO:0000256" key="9">
    <source>
        <dbReference type="SAM" id="Phobius"/>
    </source>
</evidence>
<keyword evidence="11" id="KW-0560">Oxidoreductase</keyword>
<feature type="transmembrane region" description="Helical" evidence="9">
    <location>
        <begin position="374"/>
        <end position="396"/>
    </location>
</feature>
<name>D7UYB6_LISGR</name>
<feature type="transmembrane region" description="Helical" evidence="9">
    <location>
        <begin position="276"/>
        <end position="299"/>
    </location>
</feature>
<evidence type="ECO:0000256" key="5">
    <source>
        <dbReference type="ARBA" id="ARBA00022692"/>
    </source>
</evidence>
<dbReference type="PRINTS" id="PR01437">
    <property type="entry name" value="NUOXDRDTASE4"/>
</dbReference>
<evidence type="ECO:0000256" key="7">
    <source>
        <dbReference type="ARBA" id="ARBA00023136"/>
    </source>
</evidence>
<comment type="similarity">
    <text evidence="2">Belongs to the CPA3 antiporters (TC 2.A.63) subunit D family.</text>
</comment>
<keyword evidence="3" id="KW-0050">Antiport</keyword>
<dbReference type="EC" id="1.6.99.5" evidence="11"/>
<keyword evidence="5 8" id="KW-0812">Transmembrane</keyword>
<dbReference type="GO" id="GO:0016491">
    <property type="term" value="F:oxidoreductase activity"/>
    <property type="evidence" value="ECO:0007669"/>
    <property type="project" value="UniProtKB-KW"/>
</dbReference>
<dbReference type="HOGENOM" id="CLU_007100_9_2_9"/>
<dbReference type="EMBL" id="ACCR02000004">
    <property type="protein sequence ID" value="EFI83903.1"/>
    <property type="molecule type" value="Genomic_DNA"/>
</dbReference>
<evidence type="ECO:0000256" key="8">
    <source>
        <dbReference type="RuleBase" id="RU000320"/>
    </source>
</evidence>
<dbReference type="GO" id="GO:0008137">
    <property type="term" value="F:NADH dehydrogenase (ubiquinone) activity"/>
    <property type="evidence" value="ECO:0007669"/>
    <property type="project" value="InterPro"/>
</dbReference>
<evidence type="ECO:0000256" key="6">
    <source>
        <dbReference type="ARBA" id="ARBA00022989"/>
    </source>
</evidence>
<keyword evidence="12" id="KW-1185">Reference proteome</keyword>
<evidence type="ECO:0000313" key="12">
    <source>
        <dbReference type="Proteomes" id="UP000010119"/>
    </source>
</evidence>
<evidence type="ECO:0000256" key="4">
    <source>
        <dbReference type="ARBA" id="ARBA00022475"/>
    </source>
</evidence>
<comment type="caution">
    <text evidence="11">The sequence shown here is derived from an EMBL/GenBank/DDBJ whole genome shotgun (WGS) entry which is preliminary data.</text>
</comment>
<feature type="transmembrane region" description="Helical" evidence="9">
    <location>
        <begin position="208"/>
        <end position="234"/>
    </location>
</feature>
<protein>
    <submittedName>
        <fullName evidence="11">NADH-ubiquinone/plastoquinone (Complex I) family protein</fullName>
        <ecNumber evidence="11">1.6.99.5</ecNumber>
    </submittedName>
</protein>
<dbReference type="eggNOG" id="COG0651">
    <property type="taxonomic scope" value="Bacteria"/>
</dbReference>
<feature type="transmembrane region" description="Helical" evidence="9">
    <location>
        <begin position="411"/>
        <end position="432"/>
    </location>
</feature>
<feature type="transmembrane region" description="Helical" evidence="9">
    <location>
        <begin position="6"/>
        <end position="26"/>
    </location>
</feature>
<evidence type="ECO:0000256" key="1">
    <source>
        <dbReference type="ARBA" id="ARBA00004651"/>
    </source>
</evidence>
<keyword evidence="4" id="KW-1003">Cell membrane</keyword>
<feature type="transmembrane region" description="Helical" evidence="9">
    <location>
        <begin position="76"/>
        <end position="99"/>
    </location>
</feature>
<dbReference type="AlphaFoldDB" id="D7UYB6"/>
<dbReference type="InterPro" id="IPR050586">
    <property type="entry name" value="CPA3_Na-H_Antiporter_D"/>
</dbReference>
<dbReference type="STRING" id="525367.HMPREF0556_11491"/>
<reference evidence="11" key="1">
    <citation type="submission" date="2010-06" db="EMBL/GenBank/DDBJ databases">
        <authorList>
            <person name="Muzny D."/>
            <person name="Qin X."/>
            <person name="Buhay C."/>
            <person name="Dugan-Rocha S."/>
            <person name="Ding Y."/>
            <person name="Chen G."/>
            <person name="Hawes A."/>
            <person name="Holder M."/>
            <person name="Jhangiani S."/>
            <person name="Johnson A."/>
            <person name="Khan Z."/>
            <person name="Li Z."/>
            <person name="Liu W."/>
            <person name="Liu X."/>
            <person name="Perez L."/>
            <person name="Shen H."/>
            <person name="Wang Q."/>
            <person name="Watt J."/>
            <person name="Xi L."/>
            <person name="Xin Y."/>
            <person name="Zhou J."/>
            <person name="Deng J."/>
            <person name="Jiang H."/>
            <person name="Liu Y."/>
            <person name="Qu J."/>
            <person name="Song X.-Z."/>
            <person name="Zhang L."/>
            <person name="Villasana D."/>
            <person name="Johnson A."/>
            <person name="Liu J."/>
            <person name="Liyanage D."/>
            <person name="Lorensuhewa L."/>
            <person name="Robinson T."/>
            <person name="Song A."/>
            <person name="Song B.-B."/>
            <person name="Dinh H."/>
            <person name="Thornton R."/>
            <person name="Coyle M."/>
            <person name="Francisco L."/>
            <person name="Jackson L."/>
            <person name="Javaid M."/>
            <person name="Korchina V."/>
            <person name="Kovar C."/>
            <person name="Mata R."/>
            <person name="Mathew T."/>
            <person name="Ngo R."/>
            <person name="Nguyen L."/>
            <person name="Nguyen N."/>
            <person name="Okwuonu G."/>
            <person name="Ongeri F."/>
            <person name="Pham C."/>
            <person name="Simmons D."/>
            <person name="Wilczek-Boney K."/>
            <person name="Hale W."/>
            <person name="Jakkamsetti A."/>
            <person name="Pham P."/>
            <person name="Ruth R."/>
            <person name="San Lucas F."/>
            <person name="Warren J."/>
            <person name="Zhang J."/>
            <person name="Zhao Z."/>
            <person name="Zhou C."/>
            <person name="Zhu D."/>
            <person name="Lee S."/>
            <person name="Bess C."/>
            <person name="Blankenburg K."/>
            <person name="Forbes L."/>
            <person name="Fu Q."/>
            <person name="Gubbala S."/>
            <person name="Hirani K."/>
            <person name="Jayaseelan J.C."/>
            <person name="Lara F."/>
            <person name="Munidasa M."/>
            <person name="Palculict T."/>
            <person name="Patil S."/>
            <person name="Pu L.-L."/>
            <person name="Saada N."/>
            <person name="Tang L."/>
            <person name="Weissenberger G."/>
            <person name="Zhu Y."/>
            <person name="Hemphill L."/>
            <person name="Shang Y."/>
            <person name="Youmans B."/>
            <person name="Ayvaz T."/>
            <person name="Ross M."/>
            <person name="Santibanez J."/>
            <person name="Aqrawi P."/>
            <person name="Gross S."/>
            <person name="Joshi V."/>
            <person name="Fowler G."/>
            <person name="Nazareth L."/>
            <person name="Reid J."/>
            <person name="Worley K."/>
            <person name="Petrosino J."/>
            <person name="Highlander S."/>
            <person name="Gibbs R."/>
        </authorList>
    </citation>
    <scope>NUCLEOTIDE SEQUENCE [LARGE SCALE GENOMIC DNA]</scope>
    <source>
        <strain evidence="11">DSM 20601</strain>
    </source>
</reference>
<dbReference type="InterPro" id="IPR003918">
    <property type="entry name" value="NADH_UbQ_OxRdtase"/>
</dbReference>
<feature type="transmembrane region" description="Helical" evidence="9">
    <location>
        <begin position="306"/>
        <end position="324"/>
    </location>
</feature>
<dbReference type="GO" id="GO:0015297">
    <property type="term" value="F:antiporter activity"/>
    <property type="evidence" value="ECO:0007669"/>
    <property type="project" value="UniProtKB-KW"/>
</dbReference>
<evidence type="ECO:0000256" key="3">
    <source>
        <dbReference type="ARBA" id="ARBA00022449"/>
    </source>
</evidence>
<dbReference type="GO" id="GO:0042773">
    <property type="term" value="P:ATP synthesis coupled electron transport"/>
    <property type="evidence" value="ECO:0007669"/>
    <property type="project" value="InterPro"/>
</dbReference>
<feature type="transmembrane region" description="Helical" evidence="9">
    <location>
        <begin position="35"/>
        <end position="56"/>
    </location>
</feature>
<keyword evidence="6 9" id="KW-1133">Transmembrane helix</keyword>
<evidence type="ECO:0000256" key="2">
    <source>
        <dbReference type="ARBA" id="ARBA00005346"/>
    </source>
</evidence>
<gene>
    <name evidence="11" type="primary">mnhD</name>
    <name evidence="11" type="ORF">HMPREF0556_11491</name>
</gene>
<feature type="transmembrane region" description="Helical" evidence="9">
    <location>
        <begin position="111"/>
        <end position="130"/>
    </location>
</feature>
<dbReference type="PANTHER" id="PTHR42703">
    <property type="entry name" value="NADH DEHYDROGENASE"/>
    <property type="match status" value="1"/>
</dbReference>
<comment type="subcellular location">
    <subcellularLocation>
        <location evidence="1">Cell membrane</location>
        <topology evidence="1">Multi-pass membrane protein</topology>
    </subcellularLocation>
    <subcellularLocation>
        <location evidence="8">Membrane</location>
        <topology evidence="8">Multi-pass membrane protein</topology>
    </subcellularLocation>
</comment>